<proteinExistence type="predicted"/>
<evidence type="ECO:0000313" key="2">
    <source>
        <dbReference type="Proteomes" id="UP000306187"/>
    </source>
</evidence>
<accession>A0A4Y5FFD2</accession>
<dbReference type="Proteomes" id="UP000306187">
    <property type="component" value="Segment"/>
</dbReference>
<protein>
    <submittedName>
        <fullName evidence="1">Uncharacterized protein</fullName>
    </submittedName>
</protein>
<keyword evidence="2" id="KW-1185">Reference proteome</keyword>
<dbReference type="EMBL" id="MK504446">
    <property type="protein sequence ID" value="QBJ03833.1"/>
    <property type="molecule type" value="Genomic_DNA"/>
</dbReference>
<evidence type="ECO:0000313" key="1">
    <source>
        <dbReference type="EMBL" id="QBJ03833.1"/>
    </source>
</evidence>
<organism evidence="1 2">
    <name type="scientific">Lactobacillus phage SAC12B</name>
    <dbReference type="NCBI Taxonomy" id="2510941"/>
    <lineage>
        <taxon>Viruses</taxon>
        <taxon>Duplodnaviria</taxon>
        <taxon>Heunggongvirae</taxon>
        <taxon>Uroviricota</taxon>
        <taxon>Caudoviricetes</taxon>
        <taxon>Herelleviridae</taxon>
        <taxon>Tybeckvirus</taxon>
        <taxon>Tybeckvirus SAC12B</taxon>
    </lineage>
</organism>
<name>A0A4Y5FFD2_9CAUD</name>
<reference evidence="1" key="1">
    <citation type="submission" date="2019-02" db="EMBL/GenBank/DDBJ databases">
        <title>Isolation of virulent Lactobacillus brevis phages.</title>
        <authorList>
            <person name="Feyereisen M."/>
            <person name="Mahony J."/>
            <person name="O'Sullivan T."/>
            <person name="van Sinderen D."/>
        </authorList>
    </citation>
    <scope>NUCLEOTIDE SEQUENCE [LARGE SCALE GENOMIC DNA]</scope>
</reference>
<gene>
    <name evidence="1" type="ORF">SAC12B_0044</name>
</gene>
<sequence length="73" mass="8264">MNELVSIIQHGSWYQVAFYCTNENGGTYLSTITIQGLKKLRVAYKRFNIKHTPGYPCMLSEAIPLELLQSLGL</sequence>